<proteinExistence type="predicted"/>
<organism evidence="2 4">
    <name type="scientific">Thanatephorus cucumeris (strain AG1-IB / isolate 7/3/14)</name>
    <name type="common">Lettuce bottom rot fungus</name>
    <name type="synonym">Rhizoctonia solani</name>
    <dbReference type="NCBI Taxonomy" id="1108050"/>
    <lineage>
        <taxon>Eukaryota</taxon>
        <taxon>Fungi</taxon>
        <taxon>Dikarya</taxon>
        <taxon>Basidiomycota</taxon>
        <taxon>Agaricomycotina</taxon>
        <taxon>Agaricomycetes</taxon>
        <taxon>Cantharellales</taxon>
        <taxon>Ceratobasidiaceae</taxon>
        <taxon>Rhizoctonia</taxon>
        <taxon>Rhizoctonia solani AG-1</taxon>
    </lineage>
</organism>
<evidence type="ECO:0000256" key="1">
    <source>
        <dbReference type="SAM" id="MobiDB-lite"/>
    </source>
</evidence>
<keyword evidence="5" id="KW-1185">Reference proteome</keyword>
<dbReference type="HOGENOM" id="CLU_035069_0_0_1"/>
<accession>M5CCG8</accession>
<dbReference type="PANTHER" id="PTHR34409:SF1">
    <property type="entry name" value="MYB-LIKE DOMAIN-CONTAINING PROTEIN"/>
    <property type="match status" value="1"/>
</dbReference>
<dbReference type="AlphaFoldDB" id="M5CCG8"/>
<dbReference type="PANTHER" id="PTHR34409">
    <property type="entry name" value="SET DOMAIN-CONTAINING PROTEIN"/>
    <property type="match status" value="1"/>
</dbReference>
<evidence type="ECO:0000313" key="3">
    <source>
        <dbReference type="EMBL" id="CEL62990.1"/>
    </source>
</evidence>
<evidence type="ECO:0000313" key="2">
    <source>
        <dbReference type="EMBL" id="CCO37126.1"/>
    </source>
</evidence>
<feature type="compositionally biased region" description="Pro residues" evidence="1">
    <location>
        <begin position="142"/>
        <end position="152"/>
    </location>
</feature>
<reference evidence="2 4" key="2">
    <citation type="journal article" date="2013" name="J. Biotechnol.">
        <title>Establishment and interpretation of the genome sequence of the phytopathogenic fungus Rhizoctonia solani AG1-IB isolate 7/3/14.</title>
        <authorList>
            <person name="Wibberg D.W."/>
            <person name="Jelonek L.J."/>
            <person name="Rupp O.R."/>
            <person name="Hennig M.H."/>
            <person name="Eikmeyer F.E."/>
            <person name="Goesmann A.G."/>
            <person name="Hartmann A.H."/>
            <person name="Borriss R.B."/>
            <person name="Grosch R.G."/>
            <person name="Puehler A.P."/>
            <person name="Schlueter A.S."/>
        </authorList>
    </citation>
    <scope>NUCLEOTIDE SEQUENCE [LARGE SCALE GENOMIC DNA]</scope>
    <source>
        <strain evidence="4">AG1-IB / isolate 7/3/14</strain>
        <strain evidence="2">Isolate 7/3/14</strain>
    </source>
</reference>
<name>M5CCG8_THACB</name>
<reference evidence="3 5" key="3">
    <citation type="submission" date="2014-11" db="EMBL/GenBank/DDBJ databases">
        <authorList>
            <person name="Wibberg Daniel"/>
        </authorList>
    </citation>
    <scope>NUCLEOTIDE SEQUENCE [LARGE SCALE GENOMIC DNA]</scope>
    <source>
        <strain evidence="3">Rhizoctonia solani AG1-IB 7/3/14</strain>
    </source>
</reference>
<feature type="region of interest" description="Disordered" evidence="1">
    <location>
        <begin position="34"/>
        <end position="58"/>
    </location>
</feature>
<gene>
    <name evidence="2" type="ORF">BN14_11277</name>
    <name evidence="3" type="ORF">RSOLAG1IB_12621</name>
</gene>
<evidence type="ECO:0000313" key="5">
    <source>
        <dbReference type="Proteomes" id="UP000059188"/>
    </source>
</evidence>
<sequence>MATVSKPKGHRGRPAGSAGYQKGKEWILVEAVGKHKPRSEPGWRKATKHYNSKVQKERQREWDILKNKWNCMVKRKKPTRDGEGSKLHDAVLEAEEQQIAQEETAVLDDNGWSDSDVAPANKDQPSLKKPRVKSEPHYDTPAPAPAPAPPPFACSKAVRSRSASQTIEPDVIDISSDSDTSVRANVTPAKRKAHPDAKTKPGVTYYATKAPQGAEIKKAPDTRRKDAWSTIDSIVKVLSQEPSNDNNGATGLTKVELFGRDRIIERLEKELTLLKERCHQLERQADSVTMAMTMYGIPLSEEASGAAGGPSIGISLAWFLRDHFSPTARVSSLTYTATATALSSADVVPPTLDNIPIDPALYEAMDHDHAEDVPEVSNMPSGSNLSISEKGKLPMFPGY</sequence>
<dbReference type="EMBL" id="LN679860">
    <property type="protein sequence ID" value="CEL62990.1"/>
    <property type="molecule type" value="Genomic_DNA"/>
</dbReference>
<dbReference type="Proteomes" id="UP000012065">
    <property type="component" value="Unassembled WGS sequence"/>
</dbReference>
<dbReference type="EMBL" id="CAOJ01016808">
    <property type="protein sequence ID" value="CCO37126.1"/>
    <property type="molecule type" value="Genomic_DNA"/>
</dbReference>
<protein>
    <submittedName>
        <fullName evidence="2">Uncharacterized protein</fullName>
    </submittedName>
</protein>
<feature type="region of interest" description="Disordered" evidence="1">
    <location>
        <begin position="95"/>
        <end position="201"/>
    </location>
</feature>
<feature type="compositionally biased region" description="Low complexity" evidence="1">
    <location>
        <begin position="172"/>
        <end position="182"/>
    </location>
</feature>
<evidence type="ECO:0000313" key="4">
    <source>
        <dbReference type="Proteomes" id="UP000012065"/>
    </source>
</evidence>
<feature type="region of interest" description="Disordered" evidence="1">
    <location>
        <begin position="1"/>
        <end position="22"/>
    </location>
</feature>
<dbReference type="Proteomes" id="UP000059188">
    <property type="component" value="Unassembled WGS sequence"/>
</dbReference>
<reference evidence="2" key="1">
    <citation type="submission" date="2012-10" db="EMBL/GenBank/DDBJ databases">
        <authorList>
            <person name="Jelonek L."/>
        </authorList>
    </citation>
    <scope>NUCLEOTIDE SEQUENCE</scope>
    <source>
        <strain evidence="2">Isolate 7/3/14</strain>
    </source>
</reference>
<dbReference type="OrthoDB" id="2758145at2759"/>